<gene>
    <name evidence="2" type="ORF">DARMORV10_A08P00590.1</name>
</gene>
<reference evidence="2" key="1">
    <citation type="submission" date="2021-01" db="EMBL/GenBank/DDBJ databases">
        <authorList>
            <consortium name="Genoscope - CEA"/>
            <person name="William W."/>
        </authorList>
    </citation>
    <scope>NUCLEOTIDE SEQUENCE</scope>
</reference>
<evidence type="ECO:0000256" key="1">
    <source>
        <dbReference type="SAM" id="MobiDB-lite"/>
    </source>
</evidence>
<dbReference type="Proteomes" id="UP001295469">
    <property type="component" value="Chromosome A08"/>
</dbReference>
<protein>
    <submittedName>
        <fullName evidence="2">(rape) hypothetical protein</fullName>
    </submittedName>
</protein>
<dbReference type="EMBL" id="HG994362">
    <property type="protein sequence ID" value="CAF2211418.1"/>
    <property type="molecule type" value="Genomic_DNA"/>
</dbReference>
<feature type="compositionally biased region" description="Low complexity" evidence="1">
    <location>
        <begin position="17"/>
        <end position="30"/>
    </location>
</feature>
<proteinExistence type="predicted"/>
<dbReference type="AlphaFoldDB" id="A0A816ZFF1"/>
<accession>A0A816ZFF1</accession>
<feature type="region of interest" description="Disordered" evidence="1">
    <location>
        <begin position="1"/>
        <end position="36"/>
    </location>
</feature>
<name>A0A816ZFF1_BRANA</name>
<organism evidence="2">
    <name type="scientific">Brassica napus</name>
    <name type="common">Rape</name>
    <dbReference type="NCBI Taxonomy" id="3708"/>
    <lineage>
        <taxon>Eukaryota</taxon>
        <taxon>Viridiplantae</taxon>
        <taxon>Streptophyta</taxon>
        <taxon>Embryophyta</taxon>
        <taxon>Tracheophyta</taxon>
        <taxon>Spermatophyta</taxon>
        <taxon>Magnoliopsida</taxon>
        <taxon>eudicotyledons</taxon>
        <taxon>Gunneridae</taxon>
        <taxon>Pentapetalae</taxon>
        <taxon>rosids</taxon>
        <taxon>malvids</taxon>
        <taxon>Brassicales</taxon>
        <taxon>Brassicaceae</taxon>
        <taxon>Brassiceae</taxon>
        <taxon>Brassica</taxon>
    </lineage>
</organism>
<sequence>MAQVKPNFPKPHLIDQSVSSSSSSTSLLLSPTPDQPIRSLKSAMSFRMIIQPDSTCNQCSKLASASI</sequence>
<evidence type="ECO:0000313" key="2">
    <source>
        <dbReference type="EMBL" id="CAF2211418.1"/>
    </source>
</evidence>